<accession>D0N853</accession>
<name>D0N853_PHYIT</name>
<dbReference type="KEGG" id="pif:PITG_06801"/>
<proteinExistence type="predicted"/>
<dbReference type="InParanoid" id="D0N853"/>
<evidence type="ECO:0000313" key="1">
    <source>
        <dbReference type="EMBL" id="EEY53170.1"/>
    </source>
</evidence>
<dbReference type="VEuPathDB" id="FungiDB:PITG_06801"/>
<protein>
    <submittedName>
        <fullName evidence="1">Uncharacterized protein</fullName>
    </submittedName>
</protein>
<evidence type="ECO:0000313" key="2">
    <source>
        <dbReference type="Proteomes" id="UP000006643"/>
    </source>
</evidence>
<dbReference type="eggNOG" id="ENOG502RF3M">
    <property type="taxonomic scope" value="Eukaryota"/>
</dbReference>
<gene>
    <name evidence="1" type="ORF">PITG_06801</name>
</gene>
<organism evidence="1 2">
    <name type="scientific">Phytophthora infestans (strain T30-4)</name>
    <name type="common">Potato late blight agent</name>
    <dbReference type="NCBI Taxonomy" id="403677"/>
    <lineage>
        <taxon>Eukaryota</taxon>
        <taxon>Sar</taxon>
        <taxon>Stramenopiles</taxon>
        <taxon>Oomycota</taxon>
        <taxon>Peronosporomycetes</taxon>
        <taxon>Peronosporales</taxon>
        <taxon>Peronosporaceae</taxon>
        <taxon>Phytophthora</taxon>
    </lineage>
</organism>
<sequence>MPDLRASHIRRIAELRSRGADMSDKMHKKEDEKRMVEATFKMYHPETDAEREMNLLWIRRRQEDDMKRKKDEEVQQAVQKWAMDRSRDESENLRKRESTKLAAGLGHILQEGVDQEKPFARQSSSYHLHVDLAGKAALANQSTAKEAASSNRHQGQENVDVVRWRYALPESTAAKLRASWTTRSVVGA</sequence>
<dbReference type="OrthoDB" id="77217at2759"/>
<reference evidence="2" key="1">
    <citation type="journal article" date="2009" name="Nature">
        <title>Genome sequence and analysis of the Irish potato famine pathogen Phytophthora infestans.</title>
        <authorList>
            <consortium name="The Broad Institute Genome Sequencing Platform"/>
            <person name="Haas B.J."/>
            <person name="Kamoun S."/>
            <person name="Zody M.C."/>
            <person name="Jiang R.H."/>
            <person name="Handsaker R.E."/>
            <person name="Cano L.M."/>
            <person name="Grabherr M."/>
            <person name="Kodira C.D."/>
            <person name="Raffaele S."/>
            <person name="Torto-Alalibo T."/>
            <person name="Bozkurt T.O."/>
            <person name="Ah-Fong A.M."/>
            <person name="Alvarado L."/>
            <person name="Anderson V.L."/>
            <person name="Armstrong M.R."/>
            <person name="Avrova A."/>
            <person name="Baxter L."/>
            <person name="Beynon J."/>
            <person name="Boevink P.C."/>
            <person name="Bollmann S.R."/>
            <person name="Bos J.I."/>
            <person name="Bulone V."/>
            <person name="Cai G."/>
            <person name="Cakir C."/>
            <person name="Carrington J.C."/>
            <person name="Chawner M."/>
            <person name="Conti L."/>
            <person name="Costanzo S."/>
            <person name="Ewan R."/>
            <person name="Fahlgren N."/>
            <person name="Fischbach M.A."/>
            <person name="Fugelstad J."/>
            <person name="Gilroy E.M."/>
            <person name="Gnerre S."/>
            <person name="Green P.J."/>
            <person name="Grenville-Briggs L.J."/>
            <person name="Griffith J."/>
            <person name="Grunwald N.J."/>
            <person name="Horn K."/>
            <person name="Horner N.R."/>
            <person name="Hu C.H."/>
            <person name="Huitema E."/>
            <person name="Jeong D.H."/>
            <person name="Jones A.M."/>
            <person name="Jones J.D."/>
            <person name="Jones R.W."/>
            <person name="Karlsson E.K."/>
            <person name="Kunjeti S.G."/>
            <person name="Lamour K."/>
            <person name="Liu Z."/>
            <person name="Ma L."/>
            <person name="Maclean D."/>
            <person name="Chibucos M.C."/>
            <person name="McDonald H."/>
            <person name="McWalters J."/>
            <person name="Meijer H.J."/>
            <person name="Morgan W."/>
            <person name="Morris P.F."/>
            <person name="Munro C.A."/>
            <person name="O'Neill K."/>
            <person name="Ospina-Giraldo M."/>
            <person name="Pinzon A."/>
            <person name="Pritchard L."/>
            <person name="Ramsahoye B."/>
            <person name="Ren Q."/>
            <person name="Restrepo S."/>
            <person name="Roy S."/>
            <person name="Sadanandom A."/>
            <person name="Savidor A."/>
            <person name="Schornack S."/>
            <person name="Schwartz D.C."/>
            <person name="Schumann U.D."/>
            <person name="Schwessinger B."/>
            <person name="Seyer L."/>
            <person name="Sharpe T."/>
            <person name="Silvar C."/>
            <person name="Song J."/>
            <person name="Studholme D.J."/>
            <person name="Sykes S."/>
            <person name="Thines M."/>
            <person name="van de Vondervoort P.J."/>
            <person name="Phuntumart V."/>
            <person name="Wawra S."/>
            <person name="Weide R."/>
            <person name="Win J."/>
            <person name="Young C."/>
            <person name="Zhou S."/>
            <person name="Fry W."/>
            <person name="Meyers B.C."/>
            <person name="van West P."/>
            <person name="Ristaino J."/>
            <person name="Govers F."/>
            <person name="Birch P.R."/>
            <person name="Whisson S.C."/>
            <person name="Judelson H.S."/>
            <person name="Nusbaum C."/>
        </authorList>
    </citation>
    <scope>NUCLEOTIDE SEQUENCE [LARGE SCALE GENOMIC DNA]</scope>
    <source>
        <strain evidence="2">T30-4</strain>
    </source>
</reference>
<dbReference type="EMBL" id="DS028127">
    <property type="protein sequence ID" value="EEY53170.1"/>
    <property type="molecule type" value="Genomic_DNA"/>
</dbReference>
<dbReference type="Proteomes" id="UP000006643">
    <property type="component" value="Unassembled WGS sequence"/>
</dbReference>
<dbReference type="AlphaFoldDB" id="D0N853"/>
<dbReference type="GeneID" id="9463379"/>
<dbReference type="HOGENOM" id="CLU_1443624_0_0_1"/>
<keyword evidence="2" id="KW-1185">Reference proteome</keyword>
<dbReference type="RefSeq" id="XP_002904788.1">
    <property type="nucleotide sequence ID" value="XM_002904742.1"/>
</dbReference>